<dbReference type="SUPFAM" id="SSF53098">
    <property type="entry name" value="Ribonuclease H-like"/>
    <property type="match status" value="1"/>
</dbReference>
<sequence>MDVSNDHNMIVPFTWEQLKQLQHQDKQTKHMISHIKDFNDYFLEDNMLLKKSSPPVPFVPKGRIRSDIIKIYHDTPANGAHFGRNKTTHKIRQRYFWPNMIDDIRNYVKSCLPCLQNNHLRQKPPGALKPIKPPEGVWQLLTMDFHGPITPTTKNGNKYIIALTDVLSKFVITKAVRDCTATTAARFVTEEVILKYGTPKCILTDNGTHFTATMMTELLKKIGVTHLYSTPYHPMTNGQIERFNATMDAKIAALSNEKRTNWDEQLPFVTFNYNTSIHTTTGQIPFELMHGRSPILPFDQQQPLITLSQDPEHRLKLNQYLSTLTEQAKIKILEQQEKYKQRYDQHRSNPNHTIGELVLIKILNMRNKFDARYEGPFRITKKLSTKTFIVQHVKIPTLTKQIFIYIFIYSSSSPPLNIFTTIHAHYTYTSMSKSTYSTNKNYNRYSSRYSNQSYYVSPLEKLDRLTNKYQSKKVLENKKYEELVQEGKCDIFQISTSNYRYYHIHRETSIDVLNNLIEYAMNTTHYT</sequence>
<dbReference type="PANTHER" id="PTHR37984:SF15">
    <property type="entry name" value="INTEGRASE CATALYTIC DOMAIN-CONTAINING PROTEIN"/>
    <property type="match status" value="1"/>
</dbReference>
<dbReference type="Gene3D" id="1.10.340.70">
    <property type="match status" value="1"/>
</dbReference>
<feature type="domain" description="Integrase catalytic" evidence="1">
    <location>
        <begin position="129"/>
        <end position="293"/>
    </location>
</feature>
<dbReference type="Pfam" id="PF00665">
    <property type="entry name" value="rve"/>
    <property type="match status" value="1"/>
</dbReference>
<reference evidence="2" key="1">
    <citation type="submission" date="2021-02" db="EMBL/GenBank/DDBJ databases">
        <authorList>
            <person name="Nowell W R."/>
        </authorList>
    </citation>
    <scope>NUCLEOTIDE SEQUENCE</scope>
</reference>
<dbReference type="InterPro" id="IPR041588">
    <property type="entry name" value="Integrase_H2C2"/>
</dbReference>
<dbReference type="Gene3D" id="3.30.420.10">
    <property type="entry name" value="Ribonuclease H-like superfamily/Ribonuclease H"/>
    <property type="match status" value="1"/>
</dbReference>
<dbReference type="FunFam" id="1.10.340.70:FF:000001">
    <property type="entry name" value="Retrovirus-related Pol polyprotein from transposon gypsy-like Protein"/>
    <property type="match status" value="1"/>
</dbReference>
<accession>A0A821XEP3</accession>
<evidence type="ECO:0000259" key="1">
    <source>
        <dbReference type="PROSITE" id="PS50994"/>
    </source>
</evidence>
<dbReference type="PANTHER" id="PTHR37984">
    <property type="entry name" value="PROTEIN CBG26694"/>
    <property type="match status" value="1"/>
</dbReference>
<protein>
    <recommendedName>
        <fullName evidence="1">Integrase catalytic domain-containing protein</fullName>
    </recommendedName>
</protein>
<gene>
    <name evidence="2" type="ORF">QYT958_LOCUS32872</name>
</gene>
<dbReference type="EMBL" id="CAJOBR010021896">
    <property type="protein sequence ID" value="CAF4942688.1"/>
    <property type="molecule type" value="Genomic_DNA"/>
</dbReference>
<proteinExistence type="predicted"/>
<dbReference type="GO" id="GO:0015074">
    <property type="term" value="P:DNA integration"/>
    <property type="evidence" value="ECO:0007669"/>
    <property type="project" value="InterPro"/>
</dbReference>
<evidence type="ECO:0000313" key="2">
    <source>
        <dbReference type="EMBL" id="CAF4942688.1"/>
    </source>
</evidence>
<dbReference type="Proteomes" id="UP000663848">
    <property type="component" value="Unassembled WGS sequence"/>
</dbReference>
<dbReference type="GO" id="GO:0003676">
    <property type="term" value="F:nucleic acid binding"/>
    <property type="evidence" value="ECO:0007669"/>
    <property type="project" value="InterPro"/>
</dbReference>
<dbReference type="InterPro" id="IPR012337">
    <property type="entry name" value="RNaseH-like_sf"/>
</dbReference>
<dbReference type="FunFam" id="3.30.420.10:FF:000032">
    <property type="entry name" value="Retrovirus-related Pol polyprotein from transposon 297-like Protein"/>
    <property type="match status" value="1"/>
</dbReference>
<name>A0A821XEP3_9BILA</name>
<dbReference type="InterPro" id="IPR001584">
    <property type="entry name" value="Integrase_cat-core"/>
</dbReference>
<feature type="non-terminal residue" evidence="2">
    <location>
        <position position="1"/>
    </location>
</feature>
<comment type="caution">
    <text evidence="2">The sequence shown here is derived from an EMBL/GenBank/DDBJ whole genome shotgun (WGS) entry which is preliminary data.</text>
</comment>
<dbReference type="Pfam" id="PF17921">
    <property type="entry name" value="Integrase_H2C2"/>
    <property type="match status" value="1"/>
</dbReference>
<organism evidence="2 3">
    <name type="scientific">Rotaria socialis</name>
    <dbReference type="NCBI Taxonomy" id="392032"/>
    <lineage>
        <taxon>Eukaryota</taxon>
        <taxon>Metazoa</taxon>
        <taxon>Spiralia</taxon>
        <taxon>Gnathifera</taxon>
        <taxon>Rotifera</taxon>
        <taxon>Eurotatoria</taxon>
        <taxon>Bdelloidea</taxon>
        <taxon>Philodinida</taxon>
        <taxon>Philodinidae</taxon>
        <taxon>Rotaria</taxon>
    </lineage>
</organism>
<evidence type="ECO:0000313" key="3">
    <source>
        <dbReference type="Proteomes" id="UP000663848"/>
    </source>
</evidence>
<dbReference type="AlphaFoldDB" id="A0A821XEP3"/>
<dbReference type="InterPro" id="IPR036397">
    <property type="entry name" value="RNaseH_sf"/>
</dbReference>
<dbReference type="PROSITE" id="PS50994">
    <property type="entry name" value="INTEGRASE"/>
    <property type="match status" value="1"/>
</dbReference>
<dbReference type="InterPro" id="IPR050951">
    <property type="entry name" value="Retrovirus_Pol_polyprotein"/>
</dbReference>